<feature type="region of interest" description="Disordered" evidence="5">
    <location>
        <begin position="818"/>
        <end position="854"/>
    </location>
</feature>
<dbReference type="GO" id="GO:0006338">
    <property type="term" value="P:chromatin remodeling"/>
    <property type="evidence" value="ECO:0007669"/>
    <property type="project" value="UniProtKB-ARBA"/>
</dbReference>
<feature type="compositionally biased region" description="Basic residues" evidence="5">
    <location>
        <begin position="117"/>
        <end position="131"/>
    </location>
</feature>
<keyword evidence="3" id="KW-0539">Nucleus</keyword>
<feature type="compositionally biased region" description="Polar residues" evidence="5">
    <location>
        <begin position="835"/>
        <end position="848"/>
    </location>
</feature>
<evidence type="ECO:0000259" key="7">
    <source>
        <dbReference type="PROSITE" id="PS50103"/>
    </source>
</evidence>
<feature type="region of interest" description="Disordered" evidence="5">
    <location>
        <begin position="176"/>
        <end position="408"/>
    </location>
</feature>
<evidence type="ECO:0008006" key="10">
    <source>
        <dbReference type="Google" id="ProtNLM"/>
    </source>
</evidence>
<evidence type="ECO:0000313" key="9">
    <source>
        <dbReference type="Proteomes" id="UP000813461"/>
    </source>
</evidence>
<dbReference type="SUPFAM" id="SSF54160">
    <property type="entry name" value="Chromo domain-like"/>
    <property type="match status" value="1"/>
</dbReference>
<evidence type="ECO:0000256" key="5">
    <source>
        <dbReference type="SAM" id="MobiDB-lite"/>
    </source>
</evidence>
<dbReference type="PROSITE" id="PS00598">
    <property type="entry name" value="CHROMO_1"/>
    <property type="match status" value="1"/>
</dbReference>
<feature type="zinc finger region" description="C3H1-type" evidence="4">
    <location>
        <begin position="722"/>
        <end position="745"/>
    </location>
</feature>
<dbReference type="PROSITE" id="PS50103">
    <property type="entry name" value="ZF_C3H1"/>
    <property type="match status" value="3"/>
</dbReference>
<feature type="region of interest" description="Disordered" evidence="5">
    <location>
        <begin position="657"/>
        <end position="710"/>
    </location>
</feature>
<feature type="compositionally biased region" description="Polar residues" evidence="5">
    <location>
        <begin position="186"/>
        <end position="201"/>
    </location>
</feature>
<dbReference type="Gene3D" id="2.40.50.40">
    <property type="match status" value="1"/>
</dbReference>
<evidence type="ECO:0000259" key="6">
    <source>
        <dbReference type="PROSITE" id="PS50013"/>
    </source>
</evidence>
<feature type="domain" description="C3H1-type" evidence="7">
    <location>
        <begin position="752"/>
        <end position="780"/>
    </location>
</feature>
<feature type="region of interest" description="Disordered" evidence="5">
    <location>
        <begin position="422"/>
        <end position="483"/>
    </location>
</feature>
<dbReference type="InterPro" id="IPR000953">
    <property type="entry name" value="Chromo/chromo_shadow_dom"/>
</dbReference>
<feature type="zinc finger region" description="C3H1-type" evidence="4">
    <location>
        <begin position="752"/>
        <end position="780"/>
    </location>
</feature>
<feature type="compositionally biased region" description="Basic residues" evidence="5">
    <location>
        <begin position="243"/>
        <end position="252"/>
    </location>
</feature>
<dbReference type="EMBL" id="JAGMVJ010000006">
    <property type="protein sequence ID" value="KAH7089551.1"/>
    <property type="molecule type" value="Genomic_DNA"/>
</dbReference>
<dbReference type="GO" id="GO:0008270">
    <property type="term" value="F:zinc ion binding"/>
    <property type="evidence" value="ECO:0007669"/>
    <property type="project" value="UniProtKB-KW"/>
</dbReference>
<comment type="subcellular location">
    <subcellularLocation>
        <location evidence="1">Nucleus</location>
    </subcellularLocation>
</comment>
<gene>
    <name evidence="8" type="ORF">FB567DRAFT_466673</name>
</gene>
<proteinExistence type="predicted"/>
<protein>
    <recommendedName>
        <fullName evidence="10">Chromo domain-containing protein</fullName>
    </recommendedName>
</protein>
<feature type="zinc finger region" description="C3H1-type" evidence="4">
    <location>
        <begin position="490"/>
        <end position="519"/>
    </location>
</feature>
<dbReference type="OrthoDB" id="1918685at2759"/>
<keyword evidence="4" id="KW-0479">Metal-binding</keyword>
<keyword evidence="9" id="KW-1185">Reference proteome</keyword>
<dbReference type="Gene3D" id="3.30.1370.210">
    <property type="match status" value="2"/>
</dbReference>
<evidence type="ECO:0000256" key="2">
    <source>
        <dbReference type="ARBA" id="ARBA00011353"/>
    </source>
</evidence>
<feature type="compositionally biased region" description="Basic and acidic residues" evidence="5">
    <location>
        <begin position="449"/>
        <end position="483"/>
    </location>
</feature>
<dbReference type="Pfam" id="PF00385">
    <property type="entry name" value="Chromo"/>
    <property type="match status" value="1"/>
</dbReference>
<evidence type="ECO:0000256" key="4">
    <source>
        <dbReference type="PROSITE-ProRule" id="PRU00723"/>
    </source>
</evidence>
<feature type="region of interest" description="Disordered" evidence="5">
    <location>
        <begin position="112"/>
        <end position="164"/>
    </location>
</feature>
<keyword evidence="4" id="KW-0862">Zinc</keyword>
<reference evidence="8" key="1">
    <citation type="journal article" date="2021" name="Nat. Commun.">
        <title>Genetic determinants of endophytism in the Arabidopsis root mycobiome.</title>
        <authorList>
            <person name="Mesny F."/>
            <person name="Miyauchi S."/>
            <person name="Thiergart T."/>
            <person name="Pickel B."/>
            <person name="Atanasova L."/>
            <person name="Karlsson M."/>
            <person name="Huettel B."/>
            <person name="Barry K.W."/>
            <person name="Haridas S."/>
            <person name="Chen C."/>
            <person name="Bauer D."/>
            <person name="Andreopoulos W."/>
            <person name="Pangilinan J."/>
            <person name="LaButti K."/>
            <person name="Riley R."/>
            <person name="Lipzen A."/>
            <person name="Clum A."/>
            <person name="Drula E."/>
            <person name="Henrissat B."/>
            <person name="Kohler A."/>
            <person name="Grigoriev I.V."/>
            <person name="Martin F.M."/>
            <person name="Hacquard S."/>
        </authorList>
    </citation>
    <scope>NUCLEOTIDE SEQUENCE</scope>
    <source>
        <strain evidence="8">MPI-SDFR-AT-0120</strain>
    </source>
</reference>
<feature type="domain" description="C3H1-type" evidence="7">
    <location>
        <begin position="722"/>
        <end position="745"/>
    </location>
</feature>
<dbReference type="AlphaFoldDB" id="A0A8K0RA91"/>
<dbReference type="GO" id="GO:0005634">
    <property type="term" value="C:nucleus"/>
    <property type="evidence" value="ECO:0007669"/>
    <property type="project" value="UniProtKB-SubCell"/>
</dbReference>
<evidence type="ECO:0000256" key="3">
    <source>
        <dbReference type="ARBA" id="ARBA00023242"/>
    </source>
</evidence>
<dbReference type="InterPro" id="IPR023779">
    <property type="entry name" value="Chromodomain_CS"/>
</dbReference>
<dbReference type="SMART" id="SM00356">
    <property type="entry name" value="ZnF_C3H1"/>
    <property type="match status" value="4"/>
</dbReference>
<dbReference type="InterPro" id="IPR000571">
    <property type="entry name" value="Znf_CCCH"/>
</dbReference>
<name>A0A8K0RA91_9PLEO</name>
<feature type="domain" description="C3H1-type" evidence="7">
    <location>
        <begin position="490"/>
        <end position="519"/>
    </location>
</feature>
<organism evidence="8 9">
    <name type="scientific">Paraphoma chrysanthemicola</name>
    <dbReference type="NCBI Taxonomy" id="798071"/>
    <lineage>
        <taxon>Eukaryota</taxon>
        <taxon>Fungi</taxon>
        <taxon>Dikarya</taxon>
        <taxon>Ascomycota</taxon>
        <taxon>Pezizomycotina</taxon>
        <taxon>Dothideomycetes</taxon>
        <taxon>Pleosporomycetidae</taxon>
        <taxon>Pleosporales</taxon>
        <taxon>Pleosporineae</taxon>
        <taxon>Phaeosphaeriaceae</taxon>
        <taxon>Paraphoma</taxon>
    </lineage>
</organism>
<evidence type="ECO:0000313" key="8">
    <source>
        <dbReference type="EMBL" id="KAH7089551.1"/>
    </source>
</evidence>
<dbReference type="InterPro" id="IPR016197">
    <property type="entry name" value="Chromo-like_dom_sf"/>
</dbReference>
<feature type="compositionally biased region" description="Low complexity" evidence="5">
    <location>
        <begin position="318"/>
        <end position="334"/>
    </location>
</feature>
<accession>A0A8K0RA91</accession>
<evidence type="ECO:0000256" key="1">
    <source>
        <dbReference type="ARBA" id="ARBA00004123"/>
    </source>
</evidence>
<sequence>MAQAELDYDTDTISLTSTVESDAGEDKVYDIDELLSEGLGEDRQGKKVKKYLVKWEGYGMHRGTWEPEDHLIGTGLLEDWDKLKARNGERAFKKLCDRNTAAFESACKHEKAAHELRQRKRAKKRSKRRAKPLANPEDDSEEDVPLIQQRRTIQKKTVPRAGVSTSQEDYYDLFVGSQDQDPLGPPSTQDQQEIRSTSKQSPIGRKAPLEQSSTDETEENDHSSSNDLTDDSLLGELAETSKRAPRKTKTGVKSRIGPNLGNSILSPKSRRRQNDVPPARSELALPGPSTSTKKRPNQTPKLPRTTASSTVPTSEGQASAAPTATKPTAVSSTSRKGEAPGSNSSSRVTAKIPSSIQPPTTTATAKQNSEKSTASTAIKKSGTASISSIKMVNKPKEPARAWQNSEKLYGRLKYRRQAELRSRIEGTPDPSVLQFVGPVPPYIPKPRPPRPDDNPYGRREAGTRRIQESDDEQSRCKDIDAEPERDWEADKAPLVCPHWRLSNNCPYGPAKCNYLHRNQDKFGRDLPIGEINGSLPPKYRKPPLTCLYWLTDKAGCRNTDAECAYAHKNTGWIPKNFINREEPFKIDATVIPISEQSASKGSVTSLDPTVLKSLMPRDLPKNGNPPLTCPYWLLNPNGCNKADEVCKYAHKNTGWMPQDEQHLNTPMQIDPNQLPAKRTTAPRPRPASVPGPIASKVNEPPAPRTSGSREMRRTKILSSELTCWFWTQQKCKKSADQCIYQHHDTGIVADPPPSYITCRYWLENNCHSTAEECKYRHYHTGIISGQPHPTIKFASMVNVEMQRGDDGPPEIQISNTISDNIPEESRPQQAPVISDSASIDSQPDSMQLPTEPPLVDSSCSEVKLAIAQALKVDFTDMFVWGMNESGAVMMDRRALLLYHPEDHSEELEVLTRWMMMHHVEVGSVWSAGCWDYFRQQIAKGGSGVVVAHPDFEYFTELPGFGQLLRQQIRVWSLGVQEGFDYDPAAAAPNSAPDLGQDCIEIFPAGGFIYITDDVFNKKPQQALKIMKLFFARIDKLRQFDGPLSPWQEVDDACLLWRICVRPELMEHLFRTCEDHKAELESGDPDIVAVAELYAVLSDTNYIEQDSPVQPLSAFSDKYPVMSERRTIAEEEPLDYFNTLSRSQEEADLHMIRYYAGLQVDMRRDYRHFFVIHTEPFATCVRQWKQEIQTIADVLTPEQCVAELAKEESDASQRPVFDFCERYMSKLETGQVMTTTAEQANKGHTPPAADSQISIEDGEIRNTQQSLEDGEIYPTQSEA</sequence>
<comment type="subunit">
    <text evidence="2">Component of the NuA4 histone acetyltransferase complex.</text>
</comment>
<keyword evidence="4" id="KW-0863">Zinc-finger</keyword>
<dbReference type="InterPro" id="IPR023780">
    <property type="entry name" value="Chromo_domain"/>
</dbReference>
<dbReference type="SMART" id="SM00298">
    <property type="entry name" value="CHROMO"/>
    <property type="match status" value="1"/>
</dbReference>
<feature type="compositionally biased region" description="Polar residues" evidence="5">
    <location>
        <begin position="297"/>
        <end position="317"/>
    </location>
</feature>
<feature type="region of interest" description="Disordered" evidence="5">
    <location>
        <begin position="1237"/>
        <end position="1278"/>
    </location>
</feature>
<feature type="compositionally biased region" description="Polar residues" evidence="5">
    <location>
        <begin position="341"/>
        <end position="390"/>
    </location>
</feature>
<feature type="domain" description="Chromo" evidence="6">
    <location>
        <begin position="29"/>
        <end position="82"/>
    </location>
</feature>
<dbReference type="Proteomes" id="UP000813461">
    <property type="component" value="Unassembled WGS sequence"/>
</dbReference>
<feature type="compositionally biased region" description="Low complexity" evidence="5">
    <location>
        <begin position="223"/>
        <end position="234"/>
    </location>
</feature>
<comment type="caution">
    <text evidence="8">The sequence shown here is derived from an EMBL/GenBank/DDBJ whole genome shotgun (WGS) entry which is preliminary data.</text>
</comment>
<dbReference type="PROSITE" id="PS50013">
    <property type="entry name" value="CHROMO_2"/>
    <property type="match status" value="1"/>
</dbReference>